<evidence type="ECO:0000259" key="5">
    <source>
        <dbReference type="PROSITE" id="PS50887"/>
    </source>
</evidence>
<dbReference type="SUPFAM" id="SSF55073">
    <property type="entry name" value="Nucleotide cyclase"/>
    <property type="match status" value="1"/>
</dbReference>
<dbReference type="SMART" id="SM00052">
    <property type="entry name" value="EAL"/>
    <property type="match status" value="1"/>
</dbReference>
<dbReference type="InterPro" id="IPR029787">
    <property type="entry name" value="Nucleotide_cyclase"/>
</dbReference>
<feature type="region of interest" description="Disordered" evidence="1">
    <location>
        <begin position="722"/>
        <end position="751"/>
    </location>
</feature>
<dbReference type="RefSeq" id="WP_229658429.1">
    <property type="nucleotide sequence ID" value="NZ_BMKL01000001.1"/>
</dbReference>
<dbReference type="Pfam" id="PF00563">
    <property type="entry name" value="EAL"/>
    <property type="match status" value="1"/>
</dbReference>
<dbReference type="PROSITE" id="PS50883">
    <property type="entry name" value="EAL"/>
    <property type="match status" value="1"/>
</dbReference>
<evidence type="ECO:0000313" key="7">
    <source>
        <dbReference type="Proteomes" id="UP000619041"/>
    </source>
</evidence>
<dbReference type="InterPro" id="IPR013656">
    <property type="entry name" value="PAS_4"/>
</dbReference>
<dbReference type="EMBL" id="BMKL01000001">
    <property type="protein sequence ID" value="GGD91278.1"/>
    <property type="molecule type" value="Genomic_DNA"/>
</dbReference>
<dbReference type="Gene3D" id="3.30.450.20">
    <property type="entry name" value="PAS domain"/>
    <property type="match status" value="1"/>
</dbReference>
<reference evidence="7" key="1">
    <citation type="journal article" date="2019" name="Int. J. Syst. Evol. Microbiol.">
        <title>The Global Catalogue of Microorganisms (GCM) 10K type strain sequencing project: providing services to taxonomists for standard genome sequencing and annotation.</title>
        <authorList>
            <consortium name="The Broad Institute Genomics Platform"/>
            <consortium name="The Broad Institute Genome Sequencing Center for Infectious Disease"/>
            <person name="Wu L."/>
            <person name="Ma J."/>
        </authorList>
    </citation>
    <scope>NUCLEOTIDE SEQUENCE [LARGE SCALE GENOMIC DNA]</scope>
    <source>
        <strain evidence="7">CGMCC 1.15959</strain>
    </source>
</reference>
<dbReference type="SUPFAM" id="SSF141868">
    <property type="entry name" value="EAL domain-like"/>
    <property type="match status" value="1"/>
</dbReference>
<dbReference type="SUPFAM" id="SSF55785">
    <property type="entry name" value="PYP-like sensor domain (PAS domain)"/>
    <property type="match status" value="1"/>
</dbReference>
<dbReference type="NCBIfam" id="TIGR00254">
    <property type="entry name" value="GGDEF"/>
    <property type="match status" value="1"/>
</dbReference>
<dbReference type="CDD" id="cd01948">
    <property type="entry name" value="EAL"/>
    <property type="match status" value="1"/>
</dbReference>
<dbReference type="PROSITE" id="PS50887">
    <property type="entry name" value="GGDEF"/>
    <property type="match status" value="1"/>
</dbReference>
<feature type="domain" description="PAC" evidence="3">
    <location>
        <begin position="128"/>
        <end position="179"/>
    </location>
</feature>
<dbReference type="InterPro" id="IPR035965">
    <property type="entry name" value="PAS-like_dom_sf"/>
</dbReference>
<dbReference type="InterPro" id="IPR000160">
    <property type="entry name" value="GGDEF_dom"/>
</dbReference>
<dbReference type="CDD" id="cd01949">
    <property type="entry name" value="GGDEF"/>
    <property type="match status" value="1"/>
</dbReference>
<dbReference type="InterPro" id="IPR000014">
    <property type="entry name" value="PAS"/>
</dbReference>
<proteinExistence type="predicted"/>
<dbReference type="CDD" id="cd00130">
    <property type="entry name" value="PAS"/>
    <property type="match status" value="1"/>
</dbReference>
<organism evidence="6 7">
    <name type="scientific">Tsuneonella deserti</name>
    <dbReference type="NCBI Taxonomy" id="2035528"/>
    <lineage>
        <taxon>Bacteria</taxon>
        <taxon>Pseudomonadati</taxon>
        <taxon>Pseudomonadota</taxon>
        <taxon>Alphaproteobacteria</taxon>
        <taxon>Sphingomonadales</taxon>
        <taxon>Erythrobacteraceae</taxon>
        <taxon>Tsuneonella</taxon>
    </lineage>
</organism>
<dbReference type="PROSITE" id="PS50113">
    <property type="entry name" value="PAC"/>
    <property type="match status" value="1"/>
</dbReference>
<comment type="caution">
    <text evidence="6">The sequence shown here is derived from an EMBL/GenBank/DDBJ whole genome shotgun (WGS) entry which is preliminary data.</text>
</comment>
<name>A0ABQ1S6L3_9SPHN</name>
<evidence type="ECO:0000259" key="3">
    <source>
        <dbReference type="PROSITE" id="PS50113"/>
    </source>
</evidence>
<feature type="domain" description="PAS" evidence="2">
    <location>
        <begin position="50"/>
        <end position="106"/>
    </location>
</feature>
<accession>A0ABQ1S6L3</accession>
<evidence type="ECO:0000259" key="4">
    <source>
        <dbReference type="PROSITE" id="PS50883"/>
    </source>
</evidence>
<gene>
    <name evidence="6" type="ORF">GCM10011515_08680</name>
</gene>
<dbReference type="PANTHER" id="PTHR44757">
    <property type="entry name" value="DIGUANYLATE CYCLASE DGCP"/>
    <property type="match status" value="1"/>
</dbReference>
<evidence type="ECO:0000313" key="6">
    <source>
        <dbReference type="EMBL" id="GGD91278.1"/>
    </source>
</evidence>
<dbReference type="InterPro" id="IPR001633">
    <property type="entry name" value="EAL_dom"/>
</dbReference>
<evidence type="ECO:0000256" key="1">
    <source>
        <dbReference type="SAM" id="MobiDB-lite"/>
    </source>
</evidence>
<dbReference type="NCBIfam" id="TIGR00229">
    <property type="entry name" value="sensory_box"/>
    <property type="match status" value="1"/>
</dbReference>
<dbReference type="PANTHER" id="PTHR44757:SF10">
    <property type="entry name" value="MEMBRANE PROTEIN"/>
    <property type="match status" value="1"/>
</dbReference>
<sequence>MIKGRGDGASKASRVRTSESSKNVALSGIFARRSGDVAGGARAPDSNAQRLALLDQFEESEIGWFWATDAEGKLSYLSASAARKLGKESADLLGTPVAMLFLAEEDAKDEDRTARPLAFQLRARNSLTEVPVRVDAGDAEHWWSISAKPQVTEEGDFLGYRGSAKDITSVRESQRDASRLAQYDSLTGLANRHRMSKRLSTTLTAYKAAKRSCALLMLDLDRFKQVNDTLGHPAGDELLKQVAQRLERIIAGRGEIGRLGGDEFQVMLPDIDDRGRLGEIANSVIQMISQPYSLNGSRAIIGTSVGIAIAPYDGLDPDELVSSADLALYAAKGGGRGQYRFFSSELKDGARLRRQIEEDLRDAIQTDQLELHYQPIVRTADHLVTGVEALVRWNHPERGWISPAEFVPVAEETNLITKLGEWVLRRACGDATAWPETMRVAVNVSAIQFAADDLPRVVRTALDRSGLDPARLELEITESVFLGDPQGTQAMLKTLKKMGVRLALDDFGTGYSSLGYLSSAPLDKIKIDRSFVAGATQDDTNNAAIITAIVSLAEALKMETVAEGVEAMDELDLITRLGASHIQGYIFSKALPQEEFLTRLTEGGLKFDPTGPARHRADRKTMYRRVGLIHEDHRYEVVLRNLSRTGASIEGLLDVPLETEFVLDLGGGQLVVCRVKRSEGYTQGLGFEVPLISDGADGLCTRHRISPYALAAAGMPLAALPPGHYAPPQGDGPRSRPQFLQVDPTSMSRAA</sequence>
<keyword evidence="7" id="KW-1185">Reference proteome</keyword>
<dbReference type="Proteomes" id="UP000619041">
    <property type="component" value="Unassembled WGS sequence"/>
</dbReference>
<dbReference type="InterPro" id="IPR052155">
    <property type="entry name" value="Biofilm_reg_signaling"/>
</dbReference>
<dbReference type="Pfam" id="PF00990">
    <property type="entry name" value="GGDEF"/>
    <property type="match status" value="1"/>
</dbReference>
<dbReference type="InterPro" id="IPR035919">
    <property type="entry name" value="EAL_sf"/>
</dbReference>
<feature type="domain" description="EAL" evidence="4">
    <location>
        <begin position="353"/>
        <end position="604"/>
    </location>
</feature>
<feature type="domain" description="GGDEF" evidence="5">
    <location>
        <begin position="211"/>
        <end position="344"/>
    </location>
</feature>
<evidence type="ECO:0000259" key="2">
    <source>
        <dbReference type="PROSITE" id="PS50112"/>
    </source>
</evidence>
<evidence type="ECO:0008006" key="8">
    <source>
        <dbReference type="Google" id="ProtNLM"/>
    </source>
</evidence>
<protein>
    <recommendedName>
        <fullName evidence="8">Cyclic di-GMP phosphodiesterase Gmr</fullName>
    </recommendedName>
</protein>
<dbReference type="Pfam" id="PF08448">
    <property type="entry name" value="PAS_4"/>
    <property type="match status" value="1"/>
</dbReference>
<dbReference type="SMART" id="SM00267">
    <property type="entry name" value="GGDEF"/>
    <property type="match status" value="1"/>
</dbReference>
<dbReference type="InterPro" id="IPR000700">
    <property type="entry name" value="PAS-assoc_C"/>
</dbReference>
<dbReference type="Gene3D" id="3.20.20.450">
    <property type="entry name" value="EAL domain"/>
    <property type="match status" value="1"/>
</dbReference>
<dbReference type="InterPro" id="IPR043128">
    <property type="entry name" value="Rev_trsase/Diguanyl_cyclase"/>
</dbReference>
<dbReference type="Gene3D" id="3.30.70.270">
    <property type="match status" value="1"/>
</dbReference>
<dbReference type="PROSITE" id="PS50112">
    <property type="entry name" value="PAS"/>
    <property type="match status" value="1"/>
</dbReference>